<evidence type="ECO:0000256" key="5">
    <source>
        <dbReference type="ARBA" id="ARBA00022801"/>
    </source>
</evidence>
<dbReference type="InterPro" id="IPR043128">
    <property type="entry name" value="Rev_trsase/Diguanyl_cyclase"/>
</dbReference>
<dbReference type="RefSeq" id="XP_013355604.1">
    <property type="nucleotide sequence ID" value="XM_013500150.1"/>
</dbReference>
<evidence type="ECO:0000256" key="1">
    <source>
        <dbReference type="ARBA" id="ARBA00022679"/>
    </source>
</evidence>
<feature type="compositionally biased region" description="Polar residues" evidence="7">
    <location>
        <begin position="864"/>
        <end position="893"/>
    </location>
</feature>
<keyword evidence="3" id="KW-0540">Nuclease</keyword>
<keyword evidence="10" id="KW-1185">Reference proteome</keyword>
<dbReference type="VEuPathDB" id="ToxoDB:EMH_0079620"/>
<dbReference type="CDD" id="cd09274">
    <property type="entry name" value="RNase_HI_RT_Ty3"/>
    <property type="match status" value="1"/>
</dbReference>
<feature type="compositionally biased region" description="Basic and acidic residues" evidence="7">
    <location>
        <begin position="145"/>
        <end position="158"/>
    </location>
</feature>
<dbReference type="PROSITE" id="PS50878">
    <property type="entry name" value="RT_POL"/>
    <property type="match status" value="1"/>
</dbReference>
<dbReference type="InterPro" id="IPR000477">
    <property type="entry name" value="RT_dom"/>
</dbReference>
<dbReference type="EMBL" id="HG684796">
    <property type="protein sequence ID" value="CDJ33040.1"/>
    <property type="molecule type" value="Genomic_DNA"/>
</dbReference>
<dbReference type="Gene3D" id="3.10.10.10">
    <property type="entry name" value="HIV Type 1 Reverse Transcriptase, subunit A, domain 1"/>
    <property type="match status" value="1"/>
</dbReference>
<dbReference type="FunFam" id="3.10.20.370:FF:000001">
    <property type="entry name" value="Retrovirus-related Pol polyprotein from transposon 17.6-like protein"/>
    <property type="match status" value="1"/>
</dbReference>
<feature type="compositionally biased region" description="Polar residues" evidence="7">
    <location>
        <begin position="821"/>
        <end position="841"/>
    </location>
</feature>
<dbReference type="Pfam" id="PF00078">
    <property type="entry name" value="RVT_1"/>
    <property type="match status" value="1"/>
</dbReference>
<dbReference type="InterPro" id="IPR043502">
    <property type="entry name" value="DNA/RNA_pol_sf"/>
</dbReference>
<dbReference type="GO" id="GO:0004519">
    <property type="term" value="F:endonuclease activity"/>
    <property type="evidence" value="ECO:0007669"/>
    <property type="project" value="UniProtKB-KW"/>
</dbReference>
<dbReference type="CDD" id="cd01647">
    <property type="entry name" value="RT_LTR"/>
    <property type="match status" value="1"/>
</dbReference>
<sequence length="915" mass="103831">MHSLPVLRKEGERPDGNTSKKEALKTETDCAYEALAHQISQMTAEEAAVFLRPTPKRYKTKTRRKRGIQIKDLINHARKNTEDYPLNAPSTIESSLYQESYPLRLPFTKCHQITCFITLKRFSGSAPEGQSRLLCTILACSAKTRDRTRNDNRPRDNNELEDTEESPAYEALAHQISQMTAEEAAVFLRPTPKRYKTKTRRKRGIQIKDLINRARKNTEVMKGATEGLNCIIMVPETGVVLDKHEPTEGQSRLLCTILACSAKTRDRTRYDNRPRDNNELEDTEESPWPNARLEFTEFDKWIESEEARELPLPVAHLLRQYRLLFPDSLPNGLPPKRPFDHRILLIPGKLPTRAPIYKMPPDHMLHHSQEIQRLCAKGWIGPTYSPICAPTIMVDKRDDGSGTRKMRMVVNYQALNSLTIATEFPMPCIQTVMELIGGASYFSTLDLEAGFHQIRMAREDRWKTAFRSIQGLFEYKVMPFGLKGAPATFQANINAYLQPLLGHGVIAYIDDVLIYSKTLEEHTQILRQVLDIFLKHQFYPKFIKCRFAKRELTYLGYTIGNDGIKPAADKVEAIQQWPETLANETQVRQFLGTVNYCRMFMGPRYADLARPLIELTRRNAPFVWTEEHSKAVRQLKQRLSEFTILQVPNPTKPFKHSKAVRQLKQRLSEFTILQVPNLTKPFTLYTDASGYAVGAVLEQDNKPVGFLSQVMTPTQQKYSIYDQELLALISALDKWRHLLRGAKVTVYTDHQALTFLQRLSSQKPLRGRTARWLDFLAEFSDLTITYLQGAKNKVADALSRHPRHGSGEPNRVENILATMVQQQGTSAAQPRYSTRLVTGSASHPDFRAMIGRRLPMRQQRKNGSESQQAAGSAGTNESQQPAISAGANESQLEAGSADANELQQATGGSSLHVSI</sequence>
<dbReference type="OrthoDB" id="2013610at2759"/>
<dbReference type="PANTHER" id="PTHR37984:SF5">
    <property type="entry name" value="PROTEIN NYNRIN-LIKE"/>
    <property type="match status" value="1"/>
</dbReference>
<dbReference type="GeneID" id="25382389"/>
<dbReference type="InterPro" id="IPR041373">
    <property type="entry name" value="RT_RNaseH"/>
</dbReference>
<dbReference type="Gene3D" id="3.30.70.270">
    <property type="match status" value="2"/>
</dbReference>
<organism evidence="9 10">
    <name type="scientific">Eimeria mitis</name>
    <dbReference type="NCBI Taxonomy" id="44415"/>
    <lineage>
        <taxon>Eukaryota</taxon>
        <taxon>Sar</taxon>
        <taxon>Alveolata</taxon>
        <taxon>Apicomplexa</taxon>
        <taxon>Conoidasida</taxon>
        <taxon>Coccidia</taxon>
        <taxon>Eucoccidiorida</taxon>
        <taxon>Eimeriorina</taxon>
        <taxon>Eimeriidae</taxon>
        <taxon>Eimeria</taxon>
    </lineage>
</organism>
<feature type="compositionally biased region" description="Polar residues" evidence="7">
    <location>
        <begin position="901"/>
        <end position="915"/>
    </location>
</feature>
<feature type="compositionally biased region" description="Basic and acidic residues" evidence="7">
    <location>
        <begin position="266"/>
        <end position="278"/>
    </location>
</feature>
<evidence type="ECO:0000313" key="9">
    <source>
        <dbReference type="EMBL" id="CDJ33040.1"/>
    </source>
</evidence>
<dbReference type="FunFam" id="3.30.70.270:FF:000020">
    <property type="entry name" value="Transposon Tf2-6 polyprotein-like Protein"/>
    <property type="match status" value="1"/>
</dbReference>
<keyword evidence="5" id="KW-0378">Hydrolase</keyword>
<feature type="region of interest" description="Disordered" evidence="7">
    <location>
        <begin position="266"/>
        <end position="286"/>
    </location>
</feature>
<feature type="region of interest" description="Disordered" evidence="7">
    <location>
        <begin position="821"/>
        <end position="915"/>
    </location>
</feature>
<dbReference type="Pfam" id="PF17917">
    <property type="entry name" value="RT_RNaseH"/>
    <property type="match status" value="1"/>
</dbReference>
<evidence type="ECO:0000256" key="7">
    <source>
        <dbReference type="SAM" id="MobiDB-lite"/>
    </source>
</evidence>
<feature type="compositionally biased region" description="Basic and acidic residues" evidence="7">
    <location>
        <begin position="7"/>
        <end position="23"/>
    </location>
</feature>
<proteinExistence type="predicted"/>
<feature type="domain" description="Reverse transcriptase" evidence="8">
    <location>
        <begin position="375"/>
        <end position="559"/>
    </location>
</feature>
<name>U6K5G4_9EIME</name>
<dbReference type="Gene3D" id="3.10.20.370">
    <property type="match status" value="1"/>
</dbReference>
<evidence type="ECO:0000259" key="8">
    <source>
        <dbReference type="PROSITE" id="PS50878"/>
    </source>
</evidence>
<gene>
    <name evidence="9" type="ORF">EMH_0079620</name>
</gene>
<keyword evidence="4" id="KW-0255">Endonuclease</keyword>
<keyword evidence="2" id="KW-0548">Nucleotidyltransferase</keyword>
<dbReference type="GO" id="GO:0016787">
    <property type="term" value="F:hydrolase activity"/>
    <property type="evidence" value="ECO:0007669"/>
    <property type="project" value="UniProtKB-KW"/>
</dbReference>
<dbReference type="AlphaFoldDB" id="U6K5G4"/>
<dbReference type="PANTHER" id="PTHR37984">
    <property type="entry name" value="PROTEIN CBG26694"/>
    <property type="match status" value="1"/>
</dbReference>
<reference evidence="9" key="2">
    <citation type="submission" date="2013-10" db="EMBL/GenBank/DDBJ databases">
        <authorList>
            <person name="Aslett M."/>
        </authorList>
    </citation>
    <scope>NUCLEOTIDE SEQUENCE [LARGE SCALE GENOMIC DNA]</scope>
    <source>
        <strain evidence="9">Houghton</strain>
    </source>
</reference>
<feature type="region of interest" description="Disordered" evidence="7">
    <location>
        <begin position="1"/>
        <end position="23"/>
    </location>
</feature>
<dbReference type="SUPFAM" id="SSF56672">
    <property type="entry name" value="DNA/RNA polymerases"/>
    <property type="match status" value="2"/>
</dbReference>
<evidence type="ECO:0000256" key="6">
    <source>
        <dbReference type="ARBA" id="ARBA00022918"/>
    </source>
</evidence>
<dbReference type="Proteomes" id="UP000030744">
    <property type="component" value="Unassembled WGS sequence"/>
</dbReference>
<protein>
    <recommendedName>
        <fullName evidence="8">Reverse transcriptase domain-containing protein</fullName>
    </recommendedName>
</protein>
<keyword evidence="1" id="KW-0808">Transferase</keyword>
<accession>U6K5G4</accession>
<feature type="region of interest" description="Disordered" evidence="7">
    <location>
        <begin position="145"/>
        <end position="167"/>
    </location>
</feature>
<evidence type="ECO:0000313" key="10">
    <source>
        <dbReference type="Proteomes" id="UP000030744"/>
    </source>
</evidence>
<dbReference type="InterPro" id="IPR050951">
    <property type="entry name" value="Retrovirus_Pol_polyprotein"/>
</dbReference>
<evidence type="ECO:0000256" key="2">
    <source>
        <dbReference type="ARBA" id="ARBA00022695"/>
    </source>
</evidence>
<dbReference type="GO" id="GO:0003964">
    <property type="term" value="F:RNA-directed DNA polymerase activity"/>
    <property type="evidence" value="ECO:0007669"/>
    <property type="project" value="UniProtKB-KW"/>
</dbReference>
<evidence type="ECO:0000256" key="4">
    <source>
        <dbReference type="ARBA" id="ARBA00022759"/>
    </source>
</evidence>
<reference evidence="9" key="1">
    <citation type="submission" date="2013-10" db="EMBL/GenBank/DDBJ databases">
        <title>Genomic analysis of the causative agents of coccidiosis in chickens.</title>
        <authorList>
            <person name="Reid A.J."/>
            <person name="Blake D."/>
            <person name="Billington K."/>
            <person name="Browne H."/>
            <person name="Dunn M."/>
            <person name="Hung S."/>
            <person name="Kawahara F."/>
            <person name="Miranda-Saavedra D."/>
            <person name="Mourier T."/>
            <person name="Nagra H."/>
            <person name="Otto T.D."/>
            <person name="Rawlings N."/>
            <person name="Sanchez A."/>
            <person name="Sanders M."/>
            <person name="Subramaniam C."/>
            <person name="Tay Y."/>
            <person name="Dear P."/>
            <person name="Doerig C."/>
            <person name="Gruber A."/>
            <person name="Parkinson J."/>
            <person name="Shirley M."/>
            <person name="Wan K.L."/>
            <person name="Berriman M."/>
            <person name="Tomley F."/>
            <person name="Pain A."/>
        </authorList>
    </citation>
    <scope>NUCLEOTIDE SEQUENCE [LARGE SCALE GENOMIC DNA]</scope>
    <source>
        <strain evidence="9">Houghton</strain>
    </source>
</reference>
<keyword evidence="6" id="KW-0695">RNA-directed DNA polymerase</keyword>
<evidence type="ECO:0000256" key="3">
    <source>
        <dbReference type="ARBA" id="ARBA00022722"/>
    </source>
</evidence>